<evidence type="ECO:0000313" key="2">
    <source>
        <dbReference type="EMBL" id="VXA85782.1"/>
    </source>
</evidence>
<feature type="region of interest" description="Disordered" evidence="1">
    <location>
        <begin position="127"/>
        <end position="158"/>
    </location>
</feature>
<proteinExistence type="predicted"/>
<feature type="region of interest" description="Disordered" evidence="1">
    <location>
        <begin position="70"/>
        <end position="96"/>
    </location>
</feature>
<reference evidence="2 3" key="1">
    <citation type="submission" date="2019-10" db="EMBL/GenBank/DDBJ databases">
        <authorList>
            <person name="Karimi E."/>
        </authorList>
    </citation>
    <scope>NUCLEOTIDE SEQUENCE [LARGE SCALE GENOMIC DNA]</scope>
    <source>
        <strain evidence="2">Aeromonas sp. 8C</strain>
    </source>
</reference>
<name>A0A653L335_AERVE</name>
<accession>A0A653L335</accession>
<evidence type="ECO:0000256" key="1">
    <source>
        <dbReference type="SAM" id="MobiDB-lite"/>
    </source>
</evidence>
<sequence>MNGSAGSFRASRVAGCSKQQGPPRWVALNNLRLLLWLSGGLGGQFGGFQFALDAADLALFGDRDTTHQYQTGGGCDIQRREGAGPAGQTEDGGAIGDHAQTQFGEAVTDEVSEGPLDAIGHADALLGDEAHGGDADQQLRTKHQEAQGEQGAQEHKLGSRMLVETQGGDDQRQRHAGNQTTTAIGQIGEVTPHQGADQSAHFEEGKALNSHVFGEAQLLVGIDGRPLVDTDTHHVEEDVGKAEQPDHLVQQHVLHEDLPLGQLLLLGGDILFARHFVKQLFHLAKAVGFRRIATKAQADKADDQRDDGGEDKHAEHVAIKQVVGTEQRHTGRTGTAHVVGEVPHAQIGAALVARGPLGDGGVAARTATALEETAQGIEEDHEVEAETCAAHAGTEAQHAERGEDQHQRQELLGVLAVGVVGDDGLAHPVGDGEAKADHAKLGHGETVLLDHVILRNVEVLADQIHGQIANKYNQIRLHKRLEPELAPGFDRQIQGGDPDLLEQFQHLRSSSAR</sequence>
<protein>
    <submittedName>
        <fullName evidence="2">Uncharacterized protein</fullName>
    </submittedName>
</protein>
<feature type="compositionally biased region" description="Basic and acidic residues" evidence="1">
    <location>
        <begin position="128"/>
        <end position="157"/>
    </location>
</feature>
<dbReference type="Proteomes" id="UP000439123">
    <property type="component" value="Unassembled WGS sequence"/>
</dbReference>
<feature type="region of interest" description="Disordered" evidence="1">
    <location>
        <begin position="1"/>
        <end position="20"/>
    </location>
</feature>
<gene>
    <name evidence="2" type="ORF">AERO8C_20659</name>
</gene>
<dbReference type="AlphaFoldDB" id="A0A653L335"/>
<organism evidence="2 3">
    <name type="scientific">Aeromonas veronii</name>
    <dbReference type="NCBI Taxonomy" id="654"/>
    <lineage>
        <taxon>Bacteria</taxon>
        <taxon>Pseudomonadati</taxon>
        <taxon>Pseudomonadota</taxon>
        <taxon>Gammaproteobacteria</taxon>
        <taxon>Aeromonadales</taxon>
        <taxon>Aeromonadaceae</taxon>
        <taxon>Aeromonas</taxon>
    </lineage>
</organism>
<dbReference type="EMBL" id="CABWLC010000012">
    <property type="protein sequence ID" value="VXA85782.1"/>
    <property type="molecule type" value="Genomic_DNA"/>
</dbReference>
<evidence type="ECO:0000313" key="3">
    <source>
        <dbReference type="Proteomes" id="UP000439123"/>
    </source>
</evidence>